<reference evidence="2" key="1">
    <citation type="journal article" date="2019" name="Int. J. Syst. Evol. Microbiol.">
        <title>The Global Catalogue of Microorganisms (GCM) 10K type strain sequencing project: providing services to taxonomists for standard genome sequencing and annotation.</title>
        <authorList>
            <consortium name="The Broad Institute Genomics Platform"/>
            <consortium name="The Broad Institute Genome Sequencing Center for Infectious Disease"/>
            <person name="Wu L."/>
            <person name="Ma J."/>
        </authorList>
    </citation>
    <scope>NUCLEOTIDE SEQUENCE [LARGE SCALE GENOMIC DNA]</scope>
    <source>
        <strain evidence="2">CCUG 60525</strain>
    </source>
</reference>
<evidence type="ECO:0000313" key="2">
    <source>
        <dbReference type="Proteomes" id="UP001597048"/>
    </source>
</evidence>
<dbReference type="RefSeq" id="WP_379557401.1">
    <property type="nucleotide sequence ID" value="NZ_JBHTJS010000014.1"/>
</dbReference>
<name>A0ABW3KEJ8_9GAMM</name>
<organism evidence="1 2">
    <name type="scientific">Oceanisphaera ostreae</name>
    <dbReference type="NCBI Taxonomy" id="914151"/>
    <lineage>
        <taxon>Bacteria</taxon>
        <taxon>Pseudomonadati</taxon>
        <taxon>Pseudomonadota</taxon>
        <taxon>Gammaproteobacteria</taxon>
        <taxon>Aeromonadales</taxon>
        <taxon>Aeromonadaceae</taxon>
        <taxon>Oceanisphaera</taxon>
    </lineage>
</organism>
<sequence length="41" mass="4595">MSFNVAILGAGPSGQIQLRTFNQHLKTFLQEEQYQPAQECA</sequence>
<dbReference type="EMBL" id="JBHTJS010000014">
    <property type="protein sequence ID" value="MFD1007479.1"/>
    <property type="molecule type" value="Genomic_DNA"/>
</dbReference>
<evidence type="ECO:0000313" key="1">
    <source>
        <dbReference type="EMBL" id="MFD1007479.1"/>
    </source>
</evidence>
<proteinExistence type="predicted"/>
<keyword evidence="2" id="KW-1185">Reference proteome</keyword>
<dbReference type="Proteomes" id="UP001597048">
    <property type="component" value="Unassembled WGS sequence"/>
</dbReference>
<comment type="caution">
    <text evidence="1">The sequence shown here is derived from an EMBL/GenBank/DDBJ whole genome shotgun (WGS) entry which is preliminary data.</text>
</comment>
<gene>
    <name evidence="1" type="ORF">ACFQ1C_04810</name>
</gene>
<protein>
    <submittedName>
        <fullName evidence="1">Uncharacterized protein</fullName>
    </submittedName>
</protein>
<accession>A0ABW3KEJ8</accession>